<keyword evidence="1" id="KW-0539">Nucleus</keyword>
<dbReference type="InterPro" id="IPR009057">
    <property type="entry name" value="Homeodomain-like_sf"/>
</dbReference>
<sequence length="426" mass="48748">MSDSPTNKGDKERSKDDKCNSEIGLTSNSPQSGIGRRSRKAKTTAEFKILGKKHSNNDGKTGRWSTQEHIRFLQGLIQHGKVWKLVQRHVNLSYEPTNKAQSLQRTGPQIRSHAQKFFKRIFPNCQPGENPIQCLKREKFSIDLIISGIEDTQEKLALKEELEVKLQDFPDCDCDQFISKKTKTSSVIKSDNSDCKSSKSFERKPTVEFENCEQQNEVRDTNSNEQSFTYFPATYKMATMGMTTPQSQPNQDSFKFEKSFDSYKKDSSSPCIQLSSENPKRNSLKRKHSEIVRLDKLERVDVPDFHMPTPVGQEDINKKTKINKREAKLLRRQRIMTETVQDFQGRVGFCPTKKSEQTLSSIEVLRNKNIPKPQIGSVMSLQKYSIDESGSVISASGKKAQVKLIKMNKDLNSNNHGFHRLRLQTF</sequence>
<feature type="region of interest" description="Disordered" evidence="2">
    <location>
        <begin position="266"/>
        <end position="286"/>
    </location>
</feature>
<dbReference type="PROSITE" id="PS51294">
    <property type="entry name" value="HTH_MYB"/>
    <property type="match status" value="1"/>
</dbReference>
<dbReference type="InterPro" id="IPR001005">
    <property type="entry name" value="SANT/Myb"/>
</dbReference>
<reference evidence="4" key="1">
    <citation type="submission" date="2023-07" db="EMBL/GenBank/DDBJ databases">
        <authorList>
            <consortium name="AG Swart"/>
            <person name="Singh M."/>
            <person name="Singh A."/>
            <person name="Seah K."/>
            <person name="Emmerich C."/>
        </authorList>
    </citation>
    <scope>NUCLEOTIDE SEQUENCE</scope>
    <source>
        <strain evidence="4">DP1</strain>
    </source>
</reference>
<dbReference type="CDD" id="cd00167">
    <property type="entry name" value="SANT"/>
    <property type="match status" value="1"/>
</dbReference>
<comment type="caution">
    <text evidence="4">The sequence shown here is derived from an EMBL/GenBank/DDBJ whole genome shotgun (WGS) entry which is preliminary data.</text>
</comment>
<gene>
    <name evidence="4" type="ORF">ECRASSUSDP1_LOCUS28219</name>
</gene>
<proteinExistence type="predicted"/>
<evidence type="ECO:0000256" key="1">
    <source>
        <dbReference type="ARBA" id="ARBA00023242"/>
    </source>
</evidence>
<protein>
    <recommendedName>
        <fullName evidence="3">HTH myb-type domain-containing protein</fullName>
    </recommendedName>
</protein>
<dbReference type="PANTHER" id="PTHR12802:SF155">
    <property type="entry name" value="DEUBIQUITINASE MYSM1"/>
    <property type="match status" value="1"/>
</dbReference>
<accession>A0AAD1YBF2</accession>
<dbReference type="Gene3D" id="1.10.10.60">
    <property type="entry name" value="Homeodomain-like"/>
    <property type="match status" value="1"/>
</dbReference>
<dbReference type="Pfam" id="PF00249">
    <property type="entry name" value="Myb_DNA-binding"/>
    <property type="match status" value="1"/>
</dbReference>
<feature type="region of interest" description="Disordered" evidence="2">
    <location>
        <begin position="1"/>
        <end position="43"/>
    </location>
</feature>
<feature type="domain" description="HTH myb-type" evidence="3">
    <location>
        <begin position="56"/>
        <end position="122"/>
    </location>
</feature>
<evidence type="ECO:0000313" key="5">
    <source>
        <dbReference type="Proteomes" id="UP001295684"/>
    </source>
</evidence>
<dbReference type="AlphaFoldDB" id="A0AAD1YBF2"/>
<evidence type="ECO:0000259" key="3">
    <source>
        <dbReference type="PROSITE" id="PS51294"/>
    </source>
</evidence>
<dbReference type="EMBL" id="CAMPGE010029118">
    <property type="protein sequence ID" value="CAI2386597.1"/>
    <property type="molecule type" value="Genomic_DNA"/>
</dbReference>
<feature type="compositionally biased region" description="Polar residues" evidence="2">
    <location>
        <begin position="23"/>
        <end position="32"/>
    </location>
</feature>
<dbReference type="PANTHER" id="PTHR12802">
    <property type="entry name" value="SWI/SNF COMPLEX-RELATED"/>
    <property type="match status" value="1"/>
</dbReference>
<keyword evidence="5" id="KW-1185">Reference proteome</keyword>
<dbReference type="InterPro" id="IPR017930">
    <property type="entry name" value="Myb_dom"/>
</dbReference>
<organism evidence="4 5">
    <name type="scientific">Euplotes crassus</name>
    <dbReference type="NCBI Taxonomy" id="5936"/>
    <lineage>
        <taxon>Eukaryota</taxon>
        <taxon>Sar</taxon>
        <taxon>Alveolata</taxon>
        <taxon>Ciliophora</taxon>
        <taxon>Intramacronucleata</taxon>
        <taxon>Spirotrichea</taxon>
        <taxon>Hypotrichia</taxon>
        <taxon>Euplotida</taxon>
        <taxon>Euplotidae</taxon>
        <taxon>Moneuplotes</taxon>
    </lineage>
</organism>
<name>A0AAD1YBF2_EUPCR</name>
<dbReference type="SUPFAM" id="SSF46689">
    <property type="entry name" value="Homeodomain-like"/>
    <property type="match status" value="1"/>
</dbReference>
<feature type="compositionally biased region" description="Basic and acidic residues" evidence="2">
    <location>
        <begin position="8"/>
        <end position="20"/>
    </location>
</feature>
<dbReference type="Proteomes" id="UP001295684">
    <property type="component" value="Unassembled WGS sequence"/>
</dbReference>
<dbReference type="SMART" id="SM00717">
    <property type="entry name" value="SANT"/>
    <property type="match status" value="1"/>
</dbReference>
<evidence type="ECO:0000313" key="4">
    <source>
        <dbReference type="EMBL" id="CAI2386597.1"/>
    </source>
</evidence>
<evidence type="ECO:0000256" key="2">
    <source>
        <dbReference type="SAM" id="MobiDB-lite"/>
    </source>
</evidence>